<dbReference type="InterPro" id="IPR036397">
    <property type="entry name" value="RNaseH_sf"/>
</dbReference>
<organism evidence="1 2">
    <name type="scientific">Saccharicrinis fermentans DSM 9555 = JCM 21142</name>
    <dbReference type="NCBI Taxonomy" id="869213"/>
    <lineage>
        <taxon>Bacteria</taxon>
        <taxon>Pseudomonadati</taxon>
        <taxon>Bacteroidota</taxon>
        <taxon>Bacteroidia</taxon>
        <taxon>Marinilabiliales</taxon>
        <taxon>Marinilabiliaceae</taxon>
        <taxon>Saccharicrinis</taxon>
    </lineage>
</organism>
<dbReference type="EMBL" id="BAMD01000131">
    <property type="protein sequence ID" value="GAF05818.1"/>
    <property type="molecule type" value="Genomic_DNA"/>
</dbReference>
<dbReference type="AlphaFoldDB" id="W7YEC1"/>
<accession>W7YEC1</accession>
<keyword evidence="2" id="KW-1185">Reference proteome</keyword>
<dbReference type="STRING" id="869213.GCA_000517085_01905"/>
<dbReference type="Gene3D" id="3.30.420.10">
    <property type="entry name" value="Ribonuclease H-like superfamily/Ribonuclease H"/>
    <property type="match status" value="1"/>
</dbReference>
<protein>
    <recommendedName>
        <fullName evidence="3">Integrase catalytic domain-containing protein</fullName>
    </recommendedName>
</protein>
<reference evidence="1 2" key="1">
    <citation type="journal article" date="2014" name="Genome Announc.">
        <title>Draft Genome Sequence of Cytophaga fermentans JCM 21142T, a Facultative Anaerobe Isolated from Marine Mud.</title>
        <authorList>
            <person name="Starns D."/>
            <person name="Oshima K."/>
            <person name="Suda W."/>
            <person name="Iino T."/>
            <person name="Yuki M."/>
            <person name="Inoue J."/>
            <person name="Kitamura K."/>
            <person name="Iida T."/>
            <person name="Darby A."/>
            <person name="Hattori M."/>
            <person name="Ohkuma M."/>
        </authorList>
    </citation>
    <scope>NUCLEOTIDE SEQUENCE [LARGE SCALE GENOMIC DNA]</scope>
    <source>
        <strain evidence="1 2">JCM 21142</strain>
    </source>
</reference>
<name>W7YEC1_9BACT</name>
<comment type="caution">
    <text evidence="1">The sequence shown here is derived from an EMBL/GenBank/DDBJ whole genome shotgun (WGS) entry which is preliminary data.</text>
</comment>
<evidence type="ECO:0008006" key="3">
    <source>
        <dbReference type="Google" id="ProtNLM"/>
    </source>
</evidence>
<dbReference type="GO" id="GO:0003676">
    <property type="term" value="F:nucleic acid binding"/>
    <property type="evidence" value="ECO:0007669"/>
    <property type="project" value="InterPro"/>
</dbReference>
<evidence type="ECO:0000313" key="2">
    <source>
        <dbReference type="Proteomes" id="UP000019402"/>
    </source>
</evidence>
<sequence>MLIDFDSLDREIQEAIGDPRKCDHILERYYKVLPQTVEYFQNFKRGDNYLHAHEQEQYIVNASVMLGLIDLEKDRMQARIVAKGSTRGIGKTLWVDALSFNDTLKAKYNVTHNLPSNEKRFREAYKAYKGFGNYTIIKDPEGRARKNASKVDAMVLEVLNGLFVNKHKPTASEIARTYESFLMGYAEVYNTNTGELYDPKQFPRLSEGTIRRWLAKWENKIATHKKRSGNRQQYIAQFNPYGQMDLPKKAGSIISIDDRNPPFWYAPQKRMWFYIGIDVASGCITTFVYGKTKEGIIQDFYRQMVRFHAHYNVGMPIELECESSLNSSFKDTFLREGQMFRHVNIHANSAQSKIIERRFGAMRYEVEKKAPGWIARPFAKSESNQAGPGKTKIIPYEELVAARLSEIEDWNNAPHHDEPGMSRFEYWLENQHEDTNPINYKAILPHLGYKTATSCSRGYITLQGRRRAIAENGKILTGDALIEKMRQIEGKKVDVYWLDDMQGGVLKAMAYIGDRFICEVMEMPRFNRAKAEQTPDQKAAIELQSRYAKTVIGYAQKTAKSIETIGFTDLTPKPSRKFKIDGLKRYEANEDFTEVEVLDDIHEDDQEIIYNQEDDSAGARNWQDSFLK</sequence>
<proteinExistence type="predicted"/>
<dbReference type="eggNOG" id="ENOG5033GQ0">
    <property type="taxonomic scope" value="Bacteria"/>
</dbReference>
<evidence type="ECO:0000313" key="1">
    <source>
        <dbReference type="EMBL" id="GAF05818.1"/>
    </source>
</evidence>
<gene>
    <name evidence="1" type="ORF">JCM21142_114572</name>
</gene>
<dbReference type="Proteomes" id="UP000019402">
    <property type="component" value="Unassembled WGS sequence"/>
</dbReference>